<comment type="similarity">
    <text evidence="2">Belongs to the bacterial solute-binding protein 8 family.</text>
</comment>
<dbReference type="OrthoDB" id="425173at2"/>
<protein>
    <submittedName>
        <fullName evidence="6">Iron siderophore-binding protein</fullName>
    </submittedName>
</protein>
<dbReference type="Pfam" id="PF01497">
    <property type="entry name" value="Peripla_BP_2"/>
    <property type="match status" value="1"/>
</dbReference>
<dbReference type="Gene3D" id="3.40.50.1980">
    <property type="entry name" value="Nitrogenase molybdenum iron protein domain"/>
    <property type="match status" value="2"/>
</dbReference>
<evidence type="ECO:0000313" key="7">
    <source>
        <dbReference type="Proteomes" id="UP000186391"/>
    </source>
</evidence>
<feature type="domain" description="Fe/B12 periplasmic-binding" evidence="5">
    <location>
        <begin position="64"/>
        <end position="330"/>
    </location>
</feature>
<dbReference type="CDD" id="cd01146">
    <property type="entry name" value="FhuD"/>
    <property type="match status" value="1"/>
</dbReference>
<evidence type="ECO:0000256" key="1">
    <source>
        <dbReference type="ARBA" id="ARBA00004196"/>
    </source>
</evidence>
<dbReference type="PANTHER" id="PTHR30532">
    <property type="entry name" value="IRON III DICITRATE-BINDING PERIPLASMIC PROTEIN"/>
    <property type="match status" value="1"/>
</dbReference>
<sequence length="330" mass="37041">MMKNPLHLCIQPLFLIALFLLWITACDSQAIQKTDISKTYLGISECRVIQHELGETCVPLQPQRVIVTDEGALDAVLGLGLQPIAAAESNLAGSRGQQFAGKKIEQIISIGKSSQVNIERMVQLHPDLILGFYFTAENYKLFSQIAPTVKLEAKYLKDGWKESLREIGQILGRTENADDALAHYQQRVRKLRKLIKEKLGTMEVSASRFYAGLHNPQFDTVFSFSGWILKEVGLSAPRHQLQATTSPDTYSVLVSLERVDLLDADVLFAMLDPGAEENFKKYQKSQLWQLLKVAKNNQVYTVDSGYWYGGNILAANAILDDLYKYLLKEA</sequence>
<accession>A0A1U7H187</accession>
<proteinExistence type="inferred from homology"/>
<dbReference type="GO" id="GO:0030288">
    <property type="term" value="C:outer membrane-bounded periplasmic space"/>
    <property type="evidence" value="ECO:0007669"/>
    <property type="project" value="TreeGrafter"/>
</dbReference>
<keyword evidence="4" id="KW-0732">Signal</keyword>
<dbReference type="PROSITE" id="PS51257">
    <property type="entry name" value="PROKAR_LIPOPROTEIN"/>
    <property type="match status" value="1"/>
</dbReference>
<dbReference type="EMBL" id="MRCA01000003">
    <property type="protein sequence ID" value="OKH14711.1"/>
    <property type="molecule type" value="Genomic_DNA"/>
</dbReference>
<keyword evidence="3" id="KW-0813">Transport</keyword>
<reference evidence="6 7" key="1">
    <citation type="submission" date="2016-11" db="EMBL/GenBank/DDBJ databases">
        <title>Draft Genome Sequences of Nine Cyanobacterial Strains from Diverse Habitats.</title>
        <authorList>
            <person name="Zhu T."/>
            <person name="Hou S."/>
            <person name="Lu X."/>
            <person name="Hess W.R."/>
        </authorList>
    </citation>
    <scope>NUCLEOTIDE SEQUENCE [LARGE SCALE GENOMIC DNA]</scope>
    <source>
        <strain evidence="6 7">NIES-592</strain>
    </source>
</reference>
<dbReference type="AlphaFoldDB" id="A0A1U7H187"/>
<dbReference type="GO" id="GO:1901678">
    <property type="term" value="P:iron coordination entity transport"/>
    <property type="evidence" value="ECO:0007669"/>
    <property type="project" value="UniProtKB-ARBA"/>
</dbReference>
<name>A0A1U7H187_9CYAN</name>
<dbReference type="InterPro" id="IPR051313">
    <property type="entry name" value="Bact_iron-sidero_bind"/>
</dbReference>
<comment type="subcellular location">
    <subcellularLocation>
        <location evidence="1">Cell envelope</location>
    </subcellularLocation>
</comment>
<evidence type="ECO:0000256" key="4">
    <source>
        <dbReference type="ARBA" id="ARBA00022729"/>
    </source>
</evidence>
<dbReference type="SUPFAM" id="SSF53807">
    <property type="entry name" value="Helical backbone' metal receptor"/>
    <property type="match status" value="1"/>
</dbReference>
<dbReference type="PROSITE" id="PS50983">
    <property type="entry name" value="FE_B12_PBP"/>
    <property type="match status" value="1"/>
</dbReference>
<evidence type="ECO:0000259" key="5">
    <source>
        <dbReference type="PROSITE" id="PS50983"/>
    </source>
</evidence>
<organism evidence="6 7">
    <name type="scientific">Fischerella major NIES-592</name>
    <dbReference type="NCBI Taxonomy" id="210994"/>
    <lineage>
        <taxon>Bacteria</taxon>
        <taxon>Bacillati</taxon>
        <taxon>Cyanobacteriota</taxon>
        <taxon>Cyanophyceae</taxon>
        <taxon>Nostocales</taxon>
        <taxon>Hapalosiphonaceae</taxon>
        <taxon>Fischerella</taxon>
    </lineage>
</organism>
<comment type="caution">
    <text evidence="6">The sequence shown here is derived from an EMBL/GenBank/DDBJ whole genome shotgun (WGS) entry which is preliminary data.</text>
</comment>
<evidence type="ECO:0000313" key="6">
    <source>
        <dbReference type="EMBL" id="OKH14711.1"/>
    </source>
</evidence>
<evidence type="ECO:0000256" key="2">
    <source>
        <dbReference type="ARBA" id="ARBA00008814"/>
    </source>
</evidence>
<dbReference type="Proteomes" id="UP000186391">
    <property type="component" value="Unassembled WGS sequence"/>
</dbReference>
<dbReference type="InterPro" id="IPR002491">
    <property type="entry name" value="ABC_transptr_periplasmic_BD"/>
</dbReference>
<gene>
    <name evidence="6" type="ORF">NIES592_07350</name>
</gene>
<keyword evidence="7" id="KW-1185">Reference proteome</keyword>
<evidence type="ECO:0000256" key="3">
    <source>
        <dbReference type="ARBA" id="ARBA00022448"/>
    </source>
</evidence>
<dbReference type="PANTHER" id="PTHR30532:SF25">
    <property type="entry name" value="IRON(III) DICITRATE-BINDING PERIPLASMIC PROTEIN"/>
    <property type="match status" value="1"/>
</dbReference>